<evidence type="ECO:0000313" key="1">
    <source>
        <dbReference type="EMBL" id="KAK2565660.1"/>
    </source>
</evidence>
<comment type="caution">
    <text evidence="1">The sequence shown here is derived from an EMBL/GenBank/DDBJ whole genome shotgun (WGS) entry which is preliminary data.</text>
</comment>
<organism evidence="1 2">
    <name type="scientific">Acropora cervicornis</name>
    <name type="common">Staghorn coral</name>
    <dbReference type="NCBI Taxonomy" id="6130"/>
    <lineage>
        <taxon>Eukaryota</taxon>
        <taxon>Metazoa</taxon>
        <taxon>Cnidaria</taxon>
        <taxon>Anthozoa</taxon>
        <taxon>Hexacorallia</taxon>
        <taxon>Scleractinia</taxon>
        <taxon>Astrocoeniina</taxon>
        <taxon>Acroporidae</taxon>
        <taxon>Acropora</taxon>
    </lineage>
</organism>
<protein>
    <submittedName>
        <fullName evidence="1">Uncharacterized protein</fullName>
    </submittedName>
</protein>
<evidence type="ECO:0000313" key="2">
    <source>
        <dbReference type="Proteomes" id="UP001249851"/>
    </source>
</evidence>
<dbReference type="EMBL" id="JARQWQ010000019">
    <property type="protein sequence ID" value="KAK2565660.1"/>
    <property type="molecule type" value="Genomic_DNA"/>
</dbReference>
<name>A0AAD9QRA6_ACRCE</name>
<proteinExistence type="predicted"/>
<sequence length="65" mass="7308">MTIRLTPRKAEGLKTACHGLLTNPSPTLGWWGNSVIFSRGNVWTPTLPSSRTRQNPCPPNYLLRF</sequence>
<reference evidence="1" key="2">
    <citation type="journal article" date="2023" name="Science">
        <title>Genomic signatures of disease resistance in endangered staghorn corals.</title>
        <authorList>
            <person name="Vollmer S.V."/>
            <person name="Selwyn J.D."/>
            <person name="Despard B.A."/>
            <person name="Roesel C.L."/>
        </authorList>
    </citation>
    <scope>NUCLEOTIDE SEQUENCE</scope>
    <source>
        <strain evidence="1">K2</strain>
    </source>
</reference>
<accession>A0AAD9QRA6</accession>
<gene>
    <name evidence="1" type="ORF">P5673_010815</name>
</gene>
<keyword evidence="2" id="KW-1185">Reference proteome</keyword>
<dbReference type="Proteomes" id="UP001249851">
    <property type="component" value="Unassembled WGS sequence"/>
</dbReference>
<reference evidence="1" key="1">
    <citation type="journal article" date="2023" name="G3 (Bethesda)">
        <title>Whole genome assembly and annotation of the endangered Caribbean coral Acropora cervicornis.</title>
        <authorList>
            <person name="Selwyn J.D."/>
            <person name="Vollmer S.V."/>
        </authorList>
    </citation>
    <scope>NUCLEOTIDE SEQUENCE</scope>
    <source>
        <strain evidence="1">K2</strain>
    </source>
</reference>
<dbReference type="AlphaFoldDB" id="A0AAD9QRA6"/>